<reference evidence="2 3" key="1">
    <citation type="journal article" date="2009" name="Nature">
        <title>The Sorghum bicolor genome and the diversification of grasses.</title>
        <authorList>
            <person name="Paterson A.H."/>
            <person name="Bowers J.E."/>
            <person name="Bruggmann R."/>
            <person name="Dubchak I."/>
            <person name="Grimwood J."/>
            <person name="Gundlach H."/>
            <person name="Haberer G."/>
            <person name="Hellsten U."/>
            <person name="Mitros T."/>
            <person name="Poliakov A."/>
            <person name="Schmutz J."/>
            <person name="Spannagl M."/>
            <person name="Tang H."/>
            <person name="Wang X."/>
            <person name="Wicker T."/>
            <person name="Bharti A.K."/>
            <person name="Chapman J."/>
            <person name="Feltus F.A."/>
            <person name="Gowik U."/>
            <person name="Grigoriev I.V."/>
            <person name="Lyons E."/>
            <person name="Maher C.A."/>
            <person name="Martis M."/>
            <person name="Narechania A."/>
            <person name="Otillar R.P."/>
            <person name="Penning B.W."/>
            <person name="Salamov A.A."/>
            <person name="Wang Y."/>
            <person name="Zhang L."/>
            <person name="Carpita N.C."/>
            <person name="Freeling M."/>
            <person name="Gingle A.R."/>
            <person name="Hash C.T."/>
            <person name="Keller B."/>
            <person name="Klein P."/>
            <person name="Kresovich S."/>
            <person name="McCann M.C."/>
            <person name="Ming R."/>
            <person name="Peterson D.G."/>
            <person name="Mehboob-ur-Rahman"/>
            <person name="Ware D."/>
            <person name="Westhoff P."/>
            <person name="Mayer K.F."/>
            <person name="Messing J."/>
            <person name="Rokhsar D.S."/>
        </authorList>
    </citation>
    <scope>NUCLEOTIDE SEQUENCE [LARGE SCALE GENOMIC DNA]</scope>
    <source>
        <strain evidence="3">cv. BTx623</strain>
    </source>
</reference>
<feature type="signal peptide" evidence="1">
    <location>
        <begin position="1"/>
        <end position="30"/>
    </location>
</feature>
<name>A0A1B6P8Y9_SORBI</name>
<protein>
    <submittedName>
        <fullName evidence="2">Uncharacterized protein</fullName>
    </submittedName>
</protein>
<dbReference type="Proteomes" id="UP000000768">
    <property type="component" value="Chromosome 9"/>
</dbReference>
<dbReference type="InParanoid" id="A0A1B6P8Y9"/>
<dbReference type="EMBL" id="CM000768">
    <property type="protein sequence ID" value="KXG22207.1"/>
    <property type="molecule type" value="Genomic_DNA"/>
</dbReference>
<feature type="chain" id="PRO_5008588746" evidence="1">
    <location>
        <begin position="31"/>
        <end position="71"/>
    </location>
</feature>
<reference evidence="3" key="2">
    <citation type="journal article" date="2018" name="Plant J.">
        <title>The Sorghum bicolor reference genome: improved assembly, gene annotations, a transcriptome atlas, and signatures of genome organization.</title>
        <authorList>
            <person name="McCormick R.F."/>
            <person name="Truong S.K."/>
            <person name="Sreedasyam A."/>
            <person name="Jenkins J."/>
            <person name="Shu S."/>
            <person name="Sims D."/>
            <person name="Kennedy M."/>
            <person name="Amirebrahimi M."/>
            <person name="Weers B.D."/>
            <person name="McKinley B."/>
            <person name="Mattison A."/>
            <person name="Morishige D.T."/>
            <person name="Grimwood J."/>
            <person name="Schmutz J."/>
            <person name="Mullet J.E."/>
        </authorList>
    </citation>
    <scope>NUCLEOTIDE SEQUENCE [LARGE SCALE GENOMIC DNA]</scope>
    <source>
        <strain evidence="3">cv. BTx623</strain>
    </source>
</reference>
<dbReference type="Gramene" id="KXG22207">
    <property type="protein sequence ID" value="KXG22207"/>
    <property type="gene ID" value="SORBI_3009G171900"/>
</dbReference>
<evidence type="ECO:0000313" key="3">
    <source>
        <dbReference type="Proteomes" id="UP000000768"/>
    </source>
</evidence>
<evidence type="ECO:0000256" key="1">
    <source>
        <dbReference type="SAM" id="SignalP"/>
    </source>
</evidence>
<organism evidence="2 3">
    <name type="scientific">Sorghum bicolor</name>
    <name type="common">Sorghum</name>
    <name type="synonym">Sorghum vulgare</name>
    <dbReference type="NCBI Taxonomy" id="4558"/>
    <lineage>
        <taxon>Eukaryota</taxon>
        <taxon>Viridiplantae</taxon>
        <taxon>Streptophyta</taxon>
        <taxon>Embryophyta</taxon>
        <taxon>Tracheophyta</taxon>
        <taxon>Spermatophyta</taxon>
        <taxon>Magnoliopsida</taxon>
        <taxon>Liliopsida</taxon>
        <taxon>Poales</taxon>
        <taxon>Poaceae</taxon>
        <taxon>PACMAD clade</taxon>
        <taxon>Panicoideae</taxon>
        <taxon>Andropogonodae</taxon>
        <taxon>Andropogoneae</taxon>
        <taxon>Sorghinae</taxon>
        <taxon>Sorghum</taxon>
    </lineage>
</organism>
<keyword evidence="1" id="KW-0732">Signal</keyword>
<proteinExistence type="predicted"/>
<gene>
    <name evidence="2" type="ORF">SORBI_3009G171900</name>
</gene>
<sequence>MDPTSLPPAKVVGLLTLSLVLLSDPHMSGGVMTTTLPLPGLCWLSHRRRSELARGRRRRRRCCTVGTTCVY</sequence>
<dbReference type="AlphaFoldDB" id="A0A1B6P8Y9"/>
<accession>A0A1B6P8Y9</accession>
<keyword evidence="3" id="KW-1185">Reference proteome</keyword>
<evidence type="ECO:0000313" key="2">
    <source>
        <dbReference type="EMBL" id="KXG22207.1"/>
    </source>
</evidence>